<dbReference type="PRINTS" id="PR00081">
    <property type="entry name" value="GDHRDH"/>
</dbReference>
<evidence type="ECO:0008006" key="6">
    <source>
        <dbReference type="Google" id="ProtNLM"/>
    </source>
</evidence>
<gene>
    <name evidence="4" type="ORF">AUC70_02365</name>
</gene>
<dbReference type="CDD" id="cd05233">
    <property type="entry name" value="SDR_c"/>
    <property type="match status" value="1"/>
</dbReference>
<sequence>MKPVAVVTGATRGIGRALAEEFAKNSHAVLLVGRNEPALAELAQQIAATYNVGAYSVACDLATPEGCDKVEDALQANGLYCESLVNNAAMMTAGHFQDQDRDTLLKTIDLNLRSVMDLTRRFLPDMIARRAGGVLNVSSVEGFMPVPYQATYAATKAAMISWSRALAYEVMGTGVRVCMVAPGVIETDIHAEGGAENSFYARYLPRMTPERLAEASYRRFKHGNWIIIEGWLNHAVVTLARFVPGYFLIPTSGWFFRVRDEKGTAAEAKPLPHPDTAPPKHDKS</sequence>
<keyword evidence="5" id="KW-1185">Reference proteome</keyword>
<dbReference type="InterPro" id="IPR020904">
    <property type="entry name" value="Sc_DH/Rdtase_CS"/>
</dbReference>
<reference evidence="4 5" key="1">
    <citation type="journal article" date="2016" name="Environ. Microbiol.">
        <title>New Methyloceanibacter diversity from North Sea sediments includes methanotroph containing solely the soluble methane monooxygenase.</title>
        <authorList>
            <person name="Vekeman B."/>
            <person name="Kerckhof F.M."/>
            <person name="Cremers G."/>
            <person name="de Vos P."/>
            <person name="Vandamme P."/>
            <person name="Boon N."/>
            <person name="Op den Camp H.J."/>
            <person name="Heylen K."/>
        </authorList>
    </citation>
    <scope>NUCLEOTIDE SEQUENCE [LARGE SCALE GENOMIC DNA]</scope>
    <source>
        <strain evidence="4 5">R-67176</strain>
    </source>
</reference>
<protein>
    <recommendedName>
        <fullName evidence="6">Oxidoreductase</fullName>
    </recommendedName>
</protein>
<dbReference type="PIRSF" id="PIRSF000126">
    <property type="entry name" value="11-beta-HSD1"/>
    <property type="match status" value="1"/>
</dbReference>
<comment type="caution">
    <text evidence="4">The sequence shown here is derived from an EMBL/GenBank/DDBJ whole genome shotgun (WGS) entry which is preliminary data.</text>
</comment>
<evidence type="ECO:0000313" key="4">
    <source>
        <dbReference type="EMBL" id="ODR95745.1"/>
    </source>
</evidence>
<dbReference type="Proteomes" id="UP000094172">
    <property type="component" value="Unassembled WGS sequence"/>
</dbReference>
<dbReference type="PRINTS" id="PR00080">
    <property type="entry name" value="SDRFAMILY"/>
</dbReference>
<evidence type="ECO:0000256" key="1">
    <source>
        <dbReference type="ARBA" id="ARBA00006484"/>
    </source>
</evidence>
<dbReference type="Pfam" id="PF00106">
    <property type="entry name" value="adh_short"/>
    <property type="match status" value="1"/>
</dbReference>
<evidence type="ECO:0000313" key="5">
    <source>
        <dbReference type="Proteomes" id="UP000094172"/>
    </source>
</evidence>
<dbReference type="STRING" id="1774970.AUC70_02365"/>
<dbReference type="PANTHER" id="PTHR44196:SF2">
    <property type="entry name" value="SHORT-CHAIN DEHYDROGENASE-RELATED"/>
    <property type="match status" value="1"/>
</dbReference>
<dbReference type="PANTHER" id="PTHR44196">
    <property type="entry name" value="DEHYDROGENASE/REDUCTASE SDR FAMILY MEMBER 7B"/>
    <property type="match status" value="1"/>
</dbReference>
<dbReference type="EMBL" id="LPWE01000010">
    <property type="protein sequence ID" value="ODR95745.1"/>
    <property type="molecule type" value="Genomic_DNA"/>
</dbReference>
<evidence type="ECO:0000256" key="3">
    <source>
        <dbReference type="RuleBase" id="RU000363"/>
    </source>
</evidence>
<dbReference type="Gene3D" id="3.40.50.720">
    <property type="entry name" value="NAD(P)-binding Rossmann-like Domain"/>
    <property type="match status" value="1"/>
</dbReference>
<dbReference type="GO" id="GO:0016020">
    <property type="term" value="C:membrane"/>
    <property type="evidence" value="ECO:0007669"/>
    <property type="project" value="TreeGrafter"/>
</dbReference>
<dbReference type="InterPro" id="IPR036291">
    <property type="entry name" value="NAD(P)-bd_dom_sf"/>
</dbReference>
<dbReference type="AlphaFoldDB" id="A0A1E3VQE8"/>
<dbReference type="GO" id="GO:0016491">
    <property type="term" value="F:oxidoreductase activity"/>
    <property type="evidence" value="ECO:0007669"/>
    <property type="project" value="UniProtKB-KW"/>
</dbReference>
<evidence type="ECO:0000256" key="2">
    <source>
        <dbReference type="ARBA" id="ARBA00023002"/>
    </source>
</evidence>
<organism evidence="4 5">
    <name type="scientific">Methyloceanibacter stevinii</name>
    <dbReference type="NCBI Taxonomy" id="1774970"/>
    <lineage>
        <taxon>Bacteria</taxon>
        <taxon>Pseudomonadati</taxon>
        <taxon>Pseudomonadota</taxon>
        <taxon>Alphaproteobacteria</taxon>
        <taxon>Hyphomicrobiales</taxon>
        <taxon>Hyphomicrobiaceae</taxon>
        <taxon>Methyloceanibacter</taxon>
    </lineage>
</organism>
<name>A0A1E3VQE8_9HYPH</name>
<dbReference type="InterPro" id="IPR002347">
    <property type="entry name" value="SDR_fam"/>
</dbReference>
<comment type="similarity">
    <text evidence="1 3">Belongs to the short-chain dehydrogenases/reductases (SDR) family.</text>
</comment>
<dbReference type="SUPFAM" id="SSF51735">
    <property type="entry name" value="NAD(P)-binding Rossmann-fold domains"/>
    <property type="match status" value="1"/>
</dbReference>
<keyword evidence="2" id="KW-0560">Oxidoreductase</keyword>
<dbReference type="PROSITE" id="PS00061">
    <property type="entry name" value="ADH_SHORT"/>
    <property type="match status" value="1"/>
</dbReference>
<proteinExistence type="inferred from homology"/>
<accession>A0A1E3VQE8</accession>